<dbReference type="InterPro" id="IPR027417">
    <property type="entry name" value="P-loop_NTPase"/>
</dbReference>
<keyword evidence="9" id="KW-1185">Reference proteome</keyword>
<keyword evidence="1 3" id="KW-0547">Nucleotide-binding</keyword>
<evidence type="ECO:0000256" key="1">
    <source>
        <dbReference type="ARBA" id="ARBA00022741"/>
    </source>
</evidence>
<feature type="binding site" evidence="3">
    <location>
        <begin position="651"/>
        <end position="658"/>
    </location>
    <ligand>
        <name>ATP</name>
        <dbReference type="ChEBI" id="CHEBI:30616"/>
    </ligand>
</feature>
<protein>
    <submittedName>
        <fullName evidence="8">Cell division protein FtsK</fullName>
    </submittedName>
</protein>
<dbReference type="CDD" id="cd01127">
    <property type="entry name" value="TrwB_TraG_TraD_VirD4"/>
    <property type="match status" value="1"/>
</dbReference>
<feature type="coiled-coil region" evidence="4">
    <location>
        <begin position="273"/>
        <end position="300"/>
    </location>
</feature>
<dbReference type="Pfam" id="PF01580">
    <property type="entry name" value="FtsK_SpoIIIE"/>
    <property type="match status" value="2"/>
</dbReference>
<proteinExistence type="predicted"/>
<comment type="caution">
    <text evidence="8">The sequence shown here is derived from an EMBL/GenBank/DDBJ whole genome shotgun (WGS) entry which is preliminary data.</text>
</comment>
<dbReference type="EMBL" id="VULO01000008">
    <property type="protein sequence ID" value="MSS84586.1"/>
    <property type="molecule type" value="Genomic_DNA"/>
</dbReference>
<dbReference type="Gene3D" id="3.40.50.300">
    <property type="entry name" value="P-loop containing nucleotide triphosphate hydrolases"/>
    <property type="match status" value="3"/>
</dbReference>
<dbReference type="PROSITE" id="PS50901">
    <property type="entry name" value="FTSK"/>
    <property type="match status" value="2"/>
</dbReference>
<keyword evidence="8" id="KW-0132">Cell division</keyword>
<dbReference type="GO" id="GO:0005524">
    <property type="term" value="F:ATP binding"/>
    <property type="evidence" value="ECO:0007669"/>
    <property type="project" value="UniProtKB-UniRule"/>
</dbReference>
<dbReference type="SMART" id="SM00382">
    <property type="entry name" value="AAA"/>
    <property type="match status" value="2"/>
</dbReference>
<feature type="transmembrane region" description="Helical" evidence="6">
    <location>
        <begin position="250"/>
        <end position="267"/>
    </location>
</feature>
<dbReference type="GO" id="GO:0051301">
    <property type="term" value="P:cell division"/>
    <property type="evidence" value="ECO:0007669"/>
    <property type="project" value="UniProtKB-KW"/>
</dbReference>
<feature type="domain" description="FtsK" evidence="7">
    <location>
        <begin position="633"/>
        <end position="824"/>
    </location>
</feature>
<evidence type="ECO:0000259" key="7">
    <source>
        <dbReference type="PROSITE" id="PS50901"/>
    </source>
</evidence>
<feature type="binding site" evidence="3">
    <location>
        <begin position="984"/>
        <end position="991"/>
    </location>
    <ligand>
        <name>ATP</name>
        <dbReference type="ChEBI" id="CHEBI:30616"/>
    </ligand>
</feature>
<keyword evidence="6" id="KW-0472">Membrane</keyword>
<dbReference type="RefSeq" id="WP_154545094.1">
    <property type="nucleotide sequence ID" value="NZ_VULO01000008.1"/>
</dbReference>
<dbReference type="InterPro" id="IPR002543">
    <property type="entry name" value="FtsK_dom"/>
</dbReference>
<reference evidence="8 9" key="1">
    <citation type="submission" date="2019-08" db="EMBL/GenBank/DDBJ databases">
        <title>In-depth cultivation of the pig gut microbiome towards novel bacterial diversity and tailored functional studies.</title>
        <authorList>
            <person name="Wylensek D."/>
            <person name="Hitch T.C.A."/>
            <person name="Clavel T."/>
        </authorList>
    </citation>
    <scope>NUCLEOTIDE SEQUENCE [LARGE SCALE GENOMIC DNA]</scope>
    <source>
        <strain evidence="8 9">WB03_NA08</strain>
    </source>
</reference>
<evidence type="ECO:0000256" key="3">
    <source>
        <dbReference type="PROSITE-ProRule" id="PRU00289"/>
    </source>
</evidence>
<evidence type="ECO:0000313" key="8">
    <source>
        <dbReference type="EMBL" id="MSS84586.1"/>
    </source>
</evidence>
<feature type="transmembrane region" description="Helical" evidence="6">
    <location>
        <begin position="226"/>
        <end position="244"/>
    </location>
</feature>
<dbReference type="InterPro" id="IPR003593">
    <property type="entry name" value="AAA+_ATPase"/>
</dbReference>
<sequence>MLITAQLTPTHPTSLIHIDTPKDTHIEHSLNAIRVRLGGDITTESKTWAYPYPLVQGQDPVGQGSHLCFTEPAWQNLSHEPAISYVRIVSGTGTGTIYACSSGIVAIGASPRATIQVGQPYVGADDLVINIAADGTMTPTYIPAHDPLIRLSSEIRVGQPLQGIHHIGFKDCVVELGAGQWGTSAAVIPSESGTLKYTRPPRLLPEENPTDFHLPRKPDEPEKQPLPWLMAVMPLVTGIVMALVFSNPRMLIFGLLSPFMLGAAYVTRGKNTKKRYLSMVKAYEEERSQTEADARQALDMEAQQRLYDHPDATVLGMTATTPTTRLWERRPGDPTWLNIRLGSTTTKSNIKLNDPNQLHHKREVYWEIPFAPVFVDLTKVGVLGVASRNLNPAEATHIGSWITTQLALLHSPSDLSLYLLVSPGNQGASRSTTWSFFPWLPHSYPLTSSNSLRRIGSTMTTISARIAELNALLDQRIEESQEQNSSRYVGPVDVVVMDGAATLRSLPGMARILKIGPRYGIYSICLNHDERVLPEECEAVFVVDGPRSILTQHRSETQTKVSADLVTPDWLDWVSRSIARIEDSTPTTNEATIPDQSRLLEVLSLENPTKEDILARWRMRGRSTVATIGESLGGPFSIDLVKDGPHGLIGGTTGSGKSEFLQTIIASLAVANTPSEMNFVLIDYKGGAAFKDCEHLPHTVGMVTDLDTHLVERALVSLGAELRRREHLLAQVGAKDLEDYQDIAVKQALPSLPRLLVVADEFASLARELPQFITGLVNLAQRGRSLGIHLLLATQRPSGAISPEIRANTNLRIALRMTDGAESTDVINSPEAGNISKSTPGRALARLGANSLIPFQASRVGGRAPGTTEDNELIAPMVTTLTFDDLGCPPPRREKEEGATDVEVTDLKLLVESIKQAYVEGQYPQPRRPWLPQLPPQIELASLLSTVAEGSKNIVFGIQDVPEKQAQVPATFDLVSSGNLFVIGAPRSGRTTTLRTIAVSAAHAFSPGELHMYVLDCGNGGLLSLQELPHVGAVVLRHQTETIRKFLSRLLGELSRRQEEMASTGTTSLQALQALRSDDAPADVLVLVDAWEAFYSAYQGTDGGAFIDSVIQLLREGPSVGIHLIVAGDRQLATSSKLATLAEDKVMLRMVDKSDYSTIGANPRQISDDMPQGRALSSSDATELQIAGLGITVEGGPESYISTTIAGIAHHWSNTAQERLPFTIAELPRLLSARDVALHTMPTDQEHYLLLGIGGDNTAPLYFNPLEGPCFLVAGPPKSGRTTAAIWLASEGARRGYHTVFVSAKNETPSTPGWEQSGVAVLHGADLDEDSLAPHIGLEQPTLIVVDDAHLLAKCPADLYLRELITHATTTKTALVVAGDIDELGKGFSGWIVEARKSKNGMLLSPSELTHGNLIGLKLSRSETRPDIPPPPGRAFTNVGDPTSTKKSLQIPIYLEVP</sequence>
<evidence type="ECO:0000256" key="4">
    <source>
        <dbReference type="SAM" id="Coils"/>
    </source>
</evidence>
<feature type="region of interest" description="Disordered" evidence="5">
    <location>
        <begin position="1421"/>
        <end position="1445"/>
    </location>
</feature>
<evidence type="ECO:0000313" key="9">
    <source>
        <dbReference type="Proteomes" id="UP000470875"/>
    </source>
</evidence>
<evidence type="ECO:0000256" key="5">
    <source>
        <dbReference type="SAM" id="MobiDB-lite"/>
    </source>
</evidence>
<evidence type="ECO:0000256" key="2">
    <source>
        <dbReference type="ARBA" id="ARBA00022840"/>
    </source>
</evidence>
<dbReference type="InterPro" id="IPR050206">
    <property type="entry name" value="FtsK/SpoIIIE/SftA"/>
</dbReference>
<dbReference type="PANTHER" id="PTHR22683">
    <property type="entry name" value="SPORULATION PROTEIN RELATED"/>
    <property type="match status" value="1"/>
</dbReference>
<keyword evidence="2 3" id="KW-0067">ATP-binding</keyword>
<dbReference type="PANTHER" id="PTHR22683:SF1">
    <property type="entry name" value="TYPE VII SECRETION SYSTEM PROTEIN ESSC"/>
    <property type="match status" value="1"/>
</dbReference>
<name>A0A6N7W8J1_9ACTO</name>
<accession>A0A6N7W8J1</accession>
<dbReference type="SUPFAM" id="SSF52540">
    <property type="entry name" value="P-loop containing nucleoside triphosphate hydrolases"/>
    <property type="match status" value="3"/>
</dbReference>
<keyword evidence="6" id="KW-0812">Transmembrane</keyword>
<evidence type="ECO:0000256" key="6">
    <source>
        <dbReference type="SAM" id="Phobius"/>
    </source>
</evidence>
<dbReference type="GO" id="GO:0003677">
    <property type="term" value="F:DNA binding"/>
    <property type="evidence" value="ECO:0007669"/>
    <property type="project" value="InterPro"/>
</dbReference>
<keyword evidence="4" id="KW-0175">Coiled coil</keyword>
<keyword evidence="8" id="KW-0131">Cell cycle</keyword>
<gene>
    <name evidence="8" type="ORF">FYJ24_07380</name>
</gene>
<organism evidence="8 9">
    <name type="scientific">Scrofimicrobium canadense</name>
    <dbReference type="NCBI Taxonomy" id="2652290"/>
    <lineage>
        <taxon>Bacteria</taxon>
        <taxon>Bacillati</taxon>
        <taxon>Actinomycetota</taxon>
        <taxon>Actinomycetes</taxon>
        <taxon>Actinomycetales</taxon>
        <taxon>Actinomycetaceae</taxon>
        <taxon>Scrofimicrobium</taxon>
    </lineage>
</organism>
<feature type="domain" description="FtsK" evidence="7">
    <location>
        <begin position="967"/>
        <end position="1157"/>
    </location>
</feature>
<feature type="region of interest" description="Disordered" evidence="5">
    <location>
        <begin position="201"/>
        <end position="220"/>
    </location>
</feature>
<keyword evidence="6" id="KW-1133">Transmembrane helix</keyword>
<dbReference type="Proteomes" id="UP000470875">
    <property type="component" value="Unassembled WGS sequence"/>
</dbReference>